<dbReference type="EMBL" id="CAJVQB010048762">
    <property type="protein sequence ID" value="CAG8834149.1"/>
    <property type="molecule type" value="Genomic_DNA"/>
</dbReference>
<comment type="caution">
    <text evidence="1">The sequence shown here is derived from an EMBL/GenBank/DDBJ whole genome shotgun (WGS) entry which is preliminary data.</text>
</comment>
<feature type="non-terminal residue" evidence="1">
    <location>
        <position position="1"/>
    </location>
</feature>
<accession>A0ABN7WL75</accession>
<proteinExistence type="predicted"/>
<protein>
    <submittedName>
        <fullName evidence="1">11952_t:CDS:1</fullName>
    </submittedName>
</protein>
<organism evidence="1 2">
    <name type="scientific">Gigaspora margarita</name>
    <dbReference type="NCBI Taxonomy" id="4874"/>
    <lineage>
        <taxon>Eukaryota</taxon>
        <taxon>Fungi</taxon>
        <taxon>Fungi incertae sedis</taxon>
        <taxon>Mucoromycota</taxon>
        <taxon>Glomeromycotina</taxon>
        <taxon>Glomeromycetes</taxon>
        <taxon>Diversisporales</taxon>
        <taxon>Gigasporaceae</taxon>
        <taxon>Gigaspora</taxon>
    </lineage>
</organism>
<evidence type="ECO:0000313" key="2">
    <source>
        <dbReference type="Proteomes" id="UP000789901"/>
    </source>
</evidence>
<keyword evidence="2" id="KW-1185">Reference proteome</keyword>
<dbReference type="Proteomes" id="UP000789901">
    <property type="component" value="Unassembled WGS sequence"/>
</dbReference>
<sequence>NDSEYYYMMIENNSEYYYNDFTIEATGNSAALSEAFCLLEATKSSI</sequence>
<reference evidence="1 2" key="1">
    <citation type="submission" date="2021-06" db="EMBL/GenBank/DDBJ databases">
        <authorList>
            <person name="Kallberg Y."/>
            <person name="Tangrot J."/>
            <person name="Rosling A."/>
        </authorList>
    </citation>
    <scope>NUCLEOTIDE SEQUENCE [LARGE SCALE GENOMIC DNA]</scope>
    <source>
        <strain evidence="1 2">120-4 pot B 10/14</strain>
    </source>
</reference>
<gene>
    <name evidence="1" type="ORF">GMARGA_LOCUS31905</name>
</gene>
<name>A0ABN7WL75_GIGMA</name>
<evidence type="ECO:0000313" key="1">
    <source>
        <dbReference type="EMBL" id="CAG8834149.1"/>
    </source>
</evidence>